<dbReference type="PANTHER" id="PTHR42756">
    <property type="entry name" value="TRANSCRIPTIONAL REGULATOR, MARR"/>
    <property type="match status" value="1"/>
</dbReference>
<evidence type="ECO:0000256" key="1">
    <source>
        <dbReference type="ARBA" id="ARBA00023015"/>
    </source>
</evidence>
<dbReference type="InterPro" id="IPR000835">
    <property type="entry name" value="HTH_MarR-typ"/>
</dbReference>
<dbReference type="AlphaFoldDB" id="A0A562IRZ2"/>
<evidence type="ECO:0000256" key="3">
    <source>
        <dbReference type="ARBA" id="ARBA00023163"/>
    </source>
</evidence>
<evidence type="ECO:0000313" key="5">
    <source>
        <dbReference type="EMBL" id="TWH73672.1"/>
    </source>
</evidence>
<dbReference type="PROSITE" id="PS50995">
    <property type="entry name" value="HTH_MARR_2"/>
    <property type="match status" value="1"/>
</dbReference>
<dbReference type="InterPro" id="IPR036390">
    <property type="entry name" value="WH_DNA-bd_sf"/>
</dbReference>
<gene>
    <name evidence="5" type="ORF">JD78_02196</name>
</gene>
<accession>A0A562IRZ2</accession>
<organism evidence="5 6">
    <name type="scientific">Modestobacter roseus</name>
    <dbReference type="NCBI Taxonomy" id="1181884"/>
    <lineage>
        <taxon>Bacteria</taxon>
        <taxon>Bacillati</taxon>
        <taxon>Actinomycetota</taxon>
        <taxon>Actinomycetes</taxon>
        <taxon>Geodermatophilales</taxon>
        <taxon>Geodermatophilaceae</taxon>
        <taxon>Modestobacter</taxon>
    </lineage>
</organism>
<keyword evidence="6" id="KW-1185">Reference proteome</keyword>
<dbReference type="InterPro" id="IPR036388">
    <property type="entry name" value="WH-like_DNA-bd_sf"/>
</dbReference>
<dbReference type="RefSeq" id="WP_153361624.1">
    <property type="nucleotide sequence ID" value="NZ_JABGDC010000147.1"/>
</dbReference>
<dbReference type="GO" id="GO:0003677">
    <property type="term" value="F:DNA binding"/>
    <property type="evidence" value="ECO:0007669"/>
    <property type="project" value="UniProtKB-KW"/>
</dbReference>
<dbReference type="CDD" id="cd00090">
    <property type="entry name" value="HTH_ARSR"/>
    <property type="match status" value="1"/>
</dbReference>
<evidence type="ECO:0000256" key="2">
    <source>
        <dbReference type="ARBA" id="ARBA00023125"/>
    </source>
</evidence>
<dbReference type="PANTHER" id="PTHR42756:SF1">
    <property type="entry name" value="TRANSCRIPTIONAL REPRESSOR OF EMRAB OPERON"/>
    <property type="match status" value="1"/>
</dbReference>
<evidence type="ECO:0000259" key="4">
    <source>
        <dbReference type="PROSITE" id="PS50995"/>
    </source>
</evidence>
<reference evidence="5 6" key="1">
    <citation type="submission" date="2019-07" db="EMBL/GenBank/DDBJ databases">
        <title>R&amp;d 2014.</title>
        <authorList>
            <person name="Klenk H.-P."/>
        </authorList>
    </citation>
    <scope>NUCLEOTIDE SEQUENCE [LARGE SCALE GENOMIC DNA]</scope>
    <source>
        <strain evidence="5 6">DSM 45764</strain>
    </source>
</reference>
<dbReference type="PROSITE" id="PS01117">
    <property type="entry name" value="HTH_MARR_1"/>
    <property type="match status" value="1"/>
</dbReference>
<dbReference type="GO" id="GO:0003700">
    <property type="term" value="F:DNA-binding transcription factor activity"/>
    <property type="evidence" value="ECO:0007669"/>
    <property type="project" value="InterPro"/>
</dbReference>
<dbReference type="InterPro" id="IPR011991">
    <property type="entry name" value="ArsR-like_HTH"/>
</dbReference>
<dbReference type="Pfam" id="PF12802">
    <property type="entry name" value="MarR_2"/>
    <property type="match status" value="1"/>
</dbReference>
<dbReference type="SMART" id="SM00347">
    <property type="entry name" value="HTH_MARR"/>
    <property type="match status" value="1"/>
</dbReference>
<keyword evidence="3" id="KW-0804">Transcription</keyword>
<keyword evidence="1" id="KW-0805">Transcription regulation</keyword>
<proteinExistence type="predicted"/>
<protein>
    <submittedName>
        <fullName evidence="5">DNA-binding MarR family transcriptional regulator</fullName>
    </submittedName>
</protein>
<dbReference type="Gene3D" id="1.10.10.10">
    <property type="entry name" value="Winged helix-like DNA-binding domain superfamily/Winged helix DNA-binding domain"/>
    <property type="match status" value="1"/>
</dbReference>
<dbReference type="PRINTS" id="PR00598">
    <property type="entry name" value="HTHMARR"/>
</dbReference>
<keyword evidence="2 5" id="KW-0238">DNA-binding</keyword>
<dbReference type="SUPFAM" id="SSF46785">
    <property type="entry name" value="Winged helix' DNA-binding domain"/>
    <property type="match status" value="1"/>
</dbReference>
<dbReference type="OrthoDB" id="69852at2"/>
<comment type="caution">
    <text evidence="5">The sequence shown here is derived from an EMBL/GenBank/DDBJ whole genome shotgun (WGS) entry which is preliminary data.</text>
</comment>
<dbReference type="InterPro" id="IPR023187">
    <property type="entry name" value="Tscrpt_reg_MarR-type_CS"/>
</dbReference>
<dbReference type="EMBL" id="VLKF01000001">
    <property type="protein sequence ID" value="TWH73672.1"/>
    <property type="molecule type" value="Genomic_DNA"/>
</dbReference>
<feature type="domain" description="HTH marR-type" evidence="4">
    <location>
        <begin position="10"/>
        <end position="142"/>
    </location>
</feature>
<dbReference type="Proteomes" id="UP000321490">
    <property type="component" value="Unassembled WGS sequence"/>
</dbReference>
<evidence type="ECO:0000313" key="6">
    <source>
        <dbReference type="Proteomes" id="UP000321490"/>
    </source>
</evidence>
<name>A0A562IRZ2_9ACTN</name>
<sequence>MTQQPLLRREESLGYQVNHLSRLLTNALRSRVQAFGVVPGQFAQLLALYERDGRTQAELCRDVQIEQATMANTLNRMERDGLVVRTADHRDRRRTLVHLTPKARYLEAVLVASALGVNTAATAGLSEAEVAAFLSTVQRLIDNLERAEVDGHVPDPDEPVAR</sequence>